<proteinExistence type="predicted"/>
<accession>A0A4D6KMH2</accession>
<dbReference type="Proteomes" id="UP000501690">
    <property type="component" value="Linkage Group LG1"/>
</dbReference>
<protein>
    <submittedName>
        <fullName evidence="1">Uncharacterized protein</fullName>
    </submittedName>
</protein>
<evidence type="ECO:0000313" key="2">
    <source>
        <dbReference type="Proteomes" id="UP000501690"/>
    </source>
</evidence>
<keyword evidence="2" id="KW-1185">Reference proteome</keyword>
<gene>
    <name evidence="1" type="ORF">DEO72_LG1g2915</name>
</gene>
<evidence type="ECO:0000313" key="1">
    <source>
        <dbReference type="EMBL" id="QCD79276.1"/>
    </source>
</evidence>
<dbReference type="AlphaFoldDB" id="A0A4D6KMH2"/>
<name>A0A4D6KMH2_VIGUN</name>
<sequence>MPPSDRTSERGPYTAWRLTTMCAPLGDSPKIVGDSVVVLARVCCLYTLMRTLIWRCCAKSGEVGSYVPCSHLRDAACGELRSWWIRVLDYGRVEKPWGIKVLAKN</sequence>
<reference evidence="1 2" key="1">
    <citation type="submission" date="2019-04" db="EMBL/GenBank/DDBJ databases">
        <title>An improved genome assembly and genetic linkage map for asparagus bean, Vigna unguiculata ssp. sesquipedialis.</title>
        <authorList>
            <person name="Xia Q."/>
            <person name="Zhang R."/>
            <person name="Dong Y."/>
        </authorList>
    </citation>
    <scope>NUCLEOTIDE SEQUENCE [LARGE SCALE GENOMIC DNA]</scope>
    <source>
        <tissue evidence="1">Leaf</tissue>
    </source>
</reference>
<organism evidence="1 2">
    <name type="scientific">Vigna unguiculata</name>
    <name type="common">Cowpea</name>
    <dbReference type="NCBI Taxonomy" id="3917"/>
    <lineage>
        <taxon>Eukaryota</taxon>
        <taxon>Viridiplantae</taxon>
        <taxon>Streptophyta</taxon>
        <taxon>Embryophyta</taxon>
        <taxon>Tracheophyta</taxon>
        <taxon>Spermatophyta</taxon>
        <taxon>Magnoliopsida</taxon>
        <taxon>eudicotyledons</taxon>
        <taxon>Gunneridae</taxon>
        <taxon>Pentapetalae</taxon>
        <taxon>rosids</taxon>
        <taxon>fabids</taxon>
        <taxon>Fabales</taxon>
        <taxon>Fabaceae</taxon>
        <taxon>Papilionoideae</taxon>
        <taxon>50 kb inversion clade</taxon>
        <taxon>NPAAA clade</taxon>
        <taxon>indigoferoid/millettioid clade</taxon>
        <taxon>Phaseoleae</taxon>
        <taxon>Vigna</taxon>
    </lineage>
</organism>
<dbReference type="EMBL" id="CP039345">
    <property type="protein sequence ID" value="QCD79276.1"/>
    <property type="molecule type" value="Genomic_DNA"/>
</dbReference>